<keyword evidence="1" id="KW-0805">Transcription regulation</keyword>
<keyword evidence="6" id="KW-1185">Reference proteome</keyword>
<proteinExistence type="predicted"/>
<evidence type="ECO:0000313" key="5">
    <source>
        <dbReference type="EMBL" id="GAA1512549.1"/>
    </source>
</evidence>
<dbReference type="InterPro" id="IPR051081">
    <property type="entry name" value="HTH_MetalResp_TranReg"/>
</dbReference>
<dbReference type="SMART" id="SM00418">
    <property type="entry name" value="HTH_ARSR"/>
    <property type="match status" value="1"/>
</dbReference>
<reference evidence="6" key="1">
    <citation type="journal article" date="2019" name="Int. J. Syst. Evol. Microbiol.">
        <title>The Global Catalogue of Microorganisms (GCM) 10K type strain sequencing project: providing services to taxonomists for standard genome sequencing and annotation.</title>
        <authorList>
            <consortium name="The Broad Institute Genomics Platform"/>
            <consortium name="The Broad Institute Genome Sequencing Center for Infectious Disease"/>
            <person name="Wu L."/>
            <person name="Ma J."/>
        </authorList>
    </citation>
    <scope>NUCLEOTIDE SEQUENCE [LARGE SCALE GENOMIC DNA]</scope>
    <source>
        <strain evidence="6">JCM 14303</strain>
    </source>
</reference>
<dbReference type="CDD" id="cd00090">
    <property type="entry name" value="HTH_ARSR"/>
    <property type="match status" value="1"/>
</dbReference>
<gene>
    <name evidence="5" type="ORF">GCM10009741_07690</name>
</gene>
<dbReference type="SUPFAM" id="SSF46785">
    <property type="entry name" value="Winged helix' DNA-binding domain"/>
    <property type="match status" value="1"/>
</dbReference>
<dbReference type="Gene3D" id="1.10.10.10">
    <property type="entry name" value="Winged helix-like DNA-binding domain superfamily/Winged helix DNA-binding domain"/>
    <property type="match status" value="1"/>
</dbReference>
<dbReference type="InterPro" id="IPR036388">
    <property type="entry name" value="WH-like_DNA-bd_sf"/>
</dbReference>
<dbReference type="InterPro" id="IPR001845">
    <property type="entry name" value="HTH_ArsR_DNA-bd_dom"/>
</dbReference>
<dbReference type="InterPro" id="IPR036390">
    <property type="entry name" value="WH_DNA-bd_sf"/>
</dbReference>
<dbReference type="EMBL" id="BAAANC010000001">
    <property type="protein sequence ID" value="GAA1512549.1"/>
    <property type="molecule type" value="Genomic_DNA"/>
</dbReference>
<evidence type="ECO:0000256" key="2">
    <source>
        <dbReference type="ARBA" id="ARBA00023125"/>
    </source>
</evidence>
<protein>
    <submittedName>
        <fullName evidence="5">Metalloregulator ArsR/SmtB family transcription factor</fullName>
    </submittedName>
</protein>
<feature type="domain" description="HTH arsR-type" evidence="4">
    <location>
        <begin position="1"/>
        <end position="98"/>
    </location>
</feature>
<evidence type="ECO:0000256" key="1">
    <source>
        <dbReference type="ARBA" id="ARBA00023015"/>
    </source>
</evidence>
<dbReference type="InterPro" id="IPR011991">
    <property type="entry name" value="ArsR-like_HTH"/>
</dbReference>
<keyword evidence="2" id="KW-0238">DNA-binding</keyword>
<evidence type="ECO:0000313" key="6">
    <source>
        <dbReference type="Proteomes" id="UP001500363"/>
    </source>
</evidence>
<dbReference type="PANTHER" id="PTHR33154">
    <property type="entry name" value="TRANSCRIPTIONAL REGULATOR, ARSR FAMILY"/>
    <property type="match status" value="1"/>
</dbReference>
<dbReference type="Pfam" id="PF01022">
    <property type="entry name" value="HTH_5"/>
    <property type="match status" value="1"/>
</dbReference>
<evidence type="ECO:0000256" key="3">
    <source>
        <dbReference type="ARBA" id="ARBA00023163"/>
    </source>
</evidence>
<organism evidence="5 6">
    <name type="scientific">Kribbella lupini</name>
    <dbReference type="NCBI Taxonomy" id="291602"/>
    <lineage>
        <taxon>Bacteria</taxon>
        <taxon>Bacillati</taxon>
        <taxon>Actinomycetota</taxon>
        <taxon>Actinomycetes</taxon>
        <taxon>Propionibacteriales</taxon>
        <taxon>Kribbellaceae</taxon>
        <taxon>Kribbella</taxon>
    </lineage>
</organism>
<name>A0ABP4KZ06_9ACTN</name>
<dbReference type="RefSeq" id="WP_344169375.1">
    <property type="nucleotide sequence ID" value="NZ_BAAANC010000001.1"/>
</dbReference>
<sequence>MVNDQVDRFFEVLADPTRRQVVRLLGEGPQRAGRLAAATGVSSPAMSRHLRILLSAGLVTDERVAEDARVRVFRLRPEPVVAVQAWLDQVQAHWQENLGAFKRHVEDKGTS</sequence>
<dbReference type="PROSITE" id="PS50987">
    <property type="entry name" value="HTH_ARSR_2"/>
    <property type="match status" value="1"/>
</dbReference>
<dbReference type="PANTHER" id="PTHR33154:SF33">
    <property type="entry name" value="TRANSCRIPTIONAL REPRESSOR SDPR"/>
    <property type="match status" value="1"/>
</dbReference>
<dbReference type="NCBIfam" id="NF033788">
    <property type="entry name" value="HTH_metalloreg"/>
    <property type="match status" value="1"/>
</dbReference>
<keyword evidence="3" id="KW-0804">Transcription</keyword>
<comment type="caution">
    <text evidence="5">The sequence shown here is derived from an EMBL/GenBank/DDBJ whole genome shotgun (WGS) entry which is preliminary data.</text>
</comment>
<evidence type="ECO:0000259" key="4">
    <source>
        <dbReference type="PROSITE" id="PS50987"/>
    </source>
</evidence>
<accession>A0ABP4KZ06</accession>
<dbReference type="Proteomes" id="UP001500363">
    <property type="component" value="Unassembled WGS sequence"/>
</dbReference>